<dbReference type="EMBL" id="BMMP01000006">
    <property type="protein sequence ID" value="GGO47713.1"/>
    <property type="molecule type" value="Genomic_DNA"/>
</dbReference>
<dbReference type="RefSeq" id="WP_189036832.1">
    <property type="nucleotide sequence ID" value="NZ_BMMP01000006.1"/>
</dbReference>
<reference evidence="2" key="1">
    <citation type="journal article" date="2019" name="Int. J. Syst. Evol. Microbiol.">
        <title>The Global Catalogue of Microorganisms (GCM) 10K type strain sequencing project: providing services to taxonomists for standard genome sequencing and annotation.</title>
        <authorList>
            <consortium name="The Broad Institute Genomics Platform"/>
            <consortium name="The Broad Institute Genome Sequencing Center for Infectious Disease"/>
            <person name="Wu L."/>
            <person name="Ma J."/>
        </authorList>
    </citation>
    <scope>NUCLEOTIDE SEQUENCE [LARGE SCALE GENOMIC DNA]</scope>
    <source>
        <strain evidence="2">CGMCC 4.7178</strain>
    </source>
</reference>
<name>A0ABQ2M6X4_9ACTN</name>
<evidence type="ECO:0000313" key="2">
    <source>
        <dbReference type="Proteomes" id="UP000631535"/>
    </source>
</evidence>
<proteinExistence type="predicted"/>
<accession>A0ABQ2M6X4</accession>
<sequence>MSTAREEPAVRLPTQFWYDVPHGYLQLEVRPDREQLDGMARQILALPEDVRERADQVFRLYALTMWEMQKHRVQGCAIGMHPDGQGDVATSVLTVSSVGVQGVNPKAVLATLMASGAGEGADSGIVPLELPCGPGFLTESVKRSVVPGAAAAGADGPEEARVWQGMVAIPDTRAGAIIAIQLVTPSLQSVDDFRNVLRGVASTVTFTDPSPGHAEPEAGSVAHAVRSDFG</sequence>
<comment type="caution">
    <text evidence="1">The sequence shown here is derived from an EMBL/GenBank/DDBJ whole genome shotgun (WGS) entry which is preliminary data.</text>
</comment>
<evidence type="ECO:0000313" key="1">
    <source>
        <dbReference type="EMBL" id="GGO47713.1"/>
    </source>
</evidence>
<keyword evidence="2" id="KW-1185">Reference proteome</keyword>
<organism evidence="1 2">
    <name type="scientific">Streptomyces daqingensis</name>
    <dbReference type="NCBI Taxonomy" id="1472640"/>
    <lineage>
        <taxon>Bacteria</taxon>
        <taxon>Bacillati</taxon>
        <taxon>Actinomycetota</taxon>
        <taxon>Actinomycetes</taxon>
        <taxon>Kitasatosporales</taxon>
        <taxon>Streptomycetaceae</taxon>
        <taxon>Streptomyces</taxon>
    </lineage>
</organism>
<dbReference type="Proteomes" id="UP000631535">
    <property type="component" value="Unassembled WGS sequence"/>
</dbReference>
<protein>
    <submittedName>
        <fullName evidence="1">Uncharacterized protein</fullName>
    </submittedName>
</protein>
<gene>
    <name evidence="1" type="ORF">GCM10012287_20960</name>
</gene>